<dbReference type="EMBL" id="CATQJA010001331">
    <property type="protein sequence ID" value="CAJ0566815.1"/>
    <property type="molecule type" value="Genomic_DNA"/>
</dbReference>
<accession>A0AA36FTN0</accession>
<keyword evidence="4 8" id="KW-0812">Transmembrane</keyword>
<protein>
    <submittedName>
        <fullName evidence="10">Uncharacterized protein</fullName>
    </submittedName>
</protein>
<evidence type="ECO:0000256" key="9">
    <source>
        <dbReference type="RuleBase" id="RU000488"/>
    </source>
</evidence>
<comment type="similarity">
    <text evidence="2 9">Belongs to the mitochondrial carrier (TC 2.A.29) family.</text>
</comment>
<evidence type="ECO:0000313" key="10">
    <source>
        <dbReference type="EMBL" id="CAJ0566815.1"/>
    </source>
</evidence>
<feature type="repeat" description="Solcar" evidence="8">
    <location>
        <begin position="15"/>
        <end position="106"/>
    </location>
</feature>
<comment type="caution">
    <text evidence="10">The sequence shown here is derived from an EMBL/GenBank/DDBJ whole genome shotgun (WGS) entry which is preliminary data.</text>
</comment>
<keyword evidence="3 9" id="KW-0813">Transport</keyword>
<dbReference type="SUPFAM" id="SSF103506">
    <property type="entry name" value="Mitochondrial carrier"/>
    <property type="match status" value="1"/>
</dbReference>
<evidence type="ECO:0000256" key="5">
    <source>
        <dbReference type="ARBA" id="ARBA00022737"/>
    </source>
</evidence>
<feature type="non-terminal residue" evidence="10">
    <location>
        <position position="226"/>
    </location>
</feature>
<dbReference type="Proteomes" id="UP001177023">
    <property type="component" value="Unassembled WGS sequence"/>
</dbReference>
<reference evidence="10" key="1">
    <citation type="submission" date="2023-06" db="EMBL/GenBank/DDBJ databases">
        <authorList>
            <person name="Delattre M."/>
        </authorList>
    </citation>
    <scope>NUCLEOTIDE SEQUENCE</scope>
    <source>
        <strain evidence="10">AF72</strain>
    </source>
</reference>
<comment type="subcellular location">
    <subcellularLocation>
        <location evidence="1">Membrane</location>
        <topology evidence="1">Multi-pass membrane protein</topology>
    </subcellularLocation>
</comment>
<sequence length="226" mass="25518">MPRGPGGEPAPTTPQQVALKYFLSCSAALVAETVTYPLDITKTRLQIVRHGPHGHTSKATGMMSVTYDIVKNEGAMSLWRGVAPAIYRHYGRYTGTFDAFRAVYRSHGFFGLWMGWVPNCQRAALLNMADLATYDRLMAAIVSTPADVVKTRMMDQIRHLHDSDPNGKPSKMHKGSIDCLMHIVKREGFWALYRGFLPTYIRMAPWSLTFWISYEKIRWLTGAPSF</sequence>
<evidence type="ECO:0000256" key="3">
    <source>
        <dbReference type="ARBA" id="ARBA00022448"/>
    </source>
</evidence>
<keyword evidence="7 8" id="KW-0472">Membrane</keyword>
<feature type="repeat" description="Solcar" evidence="8">
    <location>
        <begin position="123"/>
        <end position="220"/>
    </location>
</feature>
<name>A0AA36FTN0_9BILA</name>
<evidence type="ECO:0000256" key="2">
    <source>
        <dbReference type="ARBA" id="ARBA00006375"/>
    </source>
</evidence>
<dbReference type="InterPro" id="IPR023395">
    <property type="entry name" value="MCP_dom_sf"/>
</dbReference>
<evidence type="ECO:0000256" key="1">
    <source>
        <dbReference type="ARBA" id="ARBA00004141"/>
    </source>
</evidence>
<dbReference type="AlphaFoldDB" id="A0AA36FTN0"/>
<dbReference type="GO" id="GO:0016020">
    <property type="term" value="C:membrane"/>
    <property type="evidence" value="ECO:0007669"/>
    <property type="project" value="UniProtKB-SubCell"/>
</dbReference>
<keyword evidence="5" id="KW-0677">Repeat</keyword>
<dbReference type="PROSITE" id="PS50920">
    <property type="entry name" value="SOLCAR"/>
    <property type="match status" value="2"/>
</dbReference>
<keyword evidence="11" id="KW-1185">Reference proteome</keyword>
<evidence type="ECO:0000313" key="11">
    <source>
        <dbReference type="Proteomes" id="UP001177023"/>
    </source>
</evidence>
<gene>
    <name evidence="10" type="ORF">MSPICULIGERA_LOCUS5400</name>
</gene>
<evidence type="ECO:0000256" key="4">
    <source>
        <dbReference type="ARBA" id="ARBA00022692"/>
    </source>
</evidence>
<dbReference type="PANTHER" id="PTHR45618">
    <property type="entry name" value="MITOCHONDRIAL DICARBOXYLATE CARRIER-RELATED"/>
    <property type="match status" value="1"/>
</dbReference>
<evidence type="ECO:0000256" key="8">
    <source>
        <dbReference type="PROSITE-ProRule" id="PRU00282"/>
    </source>
</evidence>
<dbReference type="InterPro" id="IPR018108">
    <property type="entry name" value="MCP_transmembrane"/>
</dbReference>
<evidence type="ECO:0000256" key="6">
    <source>
        <dbReference type="ARBA" id="ARBA00022989"/>
    </source>
</evidence>
<proteinExistence type="inferred from homology"/>
<dbReference type="Pfam" id="PF00153">
    <property type="entry name" value="Mito_carr"/>
    <property type="match status" value="2"/>
</dbReference>
<dbReference type="Gene3D" id="1.50.40.10">
    <property type="entry name" value="Mitochondrial carrier domain"/>
    <property type="match status" value="2"/>
</dbReference>
<organism evidence="10 11">
    <name type="scientific">Mesorhabditis spiculigera</name>
    <dbReference type="NCBI Taxonomy" id="96644"/>
    <lineage>
        <taxon>Eukaryota</taxon>
        <taxon>Metazoa</taxon>
        <taxon>Ecdysozoa</taxon>
        <taxon>Nematoda</taxon>
        <taxon>Chromadorea</taxon>
        <taxon>Rhabditida</taxon>
        <taxon>Rhabditina</taxon>
        <taxon>Rhabditomorpha</taxon>
        <taxon>Rhabditoidea</taxon>
        <taxon>Rhabditidae</taxon>
        <taxon>Mesorhabditinae</taxon>
        <taxon>Mesorhabditis</taxon>
    </lineage>
</organism>
<evidence type="ECO:0000256" key="7">
    <source>
        <dbReference type="ARBA" id="ARBA00023136"/>
    </source>
</evidence>
<keyword evidence="6" id="KW-1133">Transmembrane helix</keyword>
<dbReference type="InterPro" id="IPR050391">
    <property type="entry name" value="Mito_Metabolite_Transporter"/>
</dbReference>